<sequence>MKSFVEGCLVAIALAVAASAADAKPVVYDCKPEAGRSDSVIQPEYVISYDRATGEVLVNDPIIMDTVGKPIAGKLQSESDVRVVFDWQLKSLKGPSNTTSWKYRARVFADGRLSLTVVPVGYDNEFSSEGRCTRSK</sequence>
<dbReference type="EMBL" id="JBHRTO010000001">
    <property type="protein sequence ID" value="MFC3180010.1"/>
    <property type="molecule type" value="Genomic_DNA"/>
</dbReference>
<protein>
    <submittedName>
        <fullName evidence="3">Uncharacterized protein</fullName>
    </submittedName>
</protein>
<evidence type="ECO:0000256" key="2">
    <source>
        <dbReference type="SAM" id="SignalP"/>
    </source>
</evidence>
<reference evidence="4" key="1">
    <citation type="journal article" date="2019" name="Int. J. Syst. Evol. Microbiol.">
        <title>The Global Catalogue of Microorganisms (GCM) 10K type strain sequencing project: providing services to taxonomists for standard genome sequencing and annotation.</title>
        <authorList>
            <consortium name="The Broad Institute Genomics Platform"/>
            <consortium name="The Broad Institute Genome Sequencing Center for Infectious Disease"/>
            <person name="Wu L."/>
            <person name="Ma J."/>
        </authorList>
    </citation>
    <scope>NUCLEOTIDE SEQUENCE [LARGE SCALE GENOMIC DNA]</scope>
    <source>
        <strain evidence="4">KCTC 52039</strain>
    </source>
</reference>
<dbReference type="InterPro" id="IPR031305">
    <property type="entry name" value="Casein_CS"/>
</dbReference>
<evidence type="ECO:0000256" key="1">
    <source>
        <dbReference type="ARBA" id="ARBA00022729"/>
    </source>
</evidence>
<comment type="caution">
    <text evidence="3">The sequence shown here is derived from an EMBL/GenBank/DDBJ whole genome shotgun (WGS) entry which is preliminary data.</text>
</comment>
<name>A0ABV7IUT1_9RHOB</name>
<dbReference type="Proteomes" id="UP001595547">
    <property type="component" value="Unassembled WGS sequence"/>
</dbReference>
<keyword evidence="1 2" id="KW-0732">Signal</keyword>
<dbReference type="RefSeq" id="WP_380071635.1">
    <property type="nucleotide sequence ID" value="NZ_JBHRTO010000001.1"/>
</dbReference>
<gene>
    <name evidence="3" type="ORF">ACFOGH_03320</name>
</gene>
<accession>A0ABV7IUT1</accession>
<feature type="chain" id="PRO_5046555841" evidence="2">
    <location>
        <begin position="24"/>
        <end position="136"/>
    </location>
</feature>
<evidence type="ECO:0000313" key="4">
    <source>
        <dbReference type="Proteomes" id="UP001595547"/>
    </source>
</evidence>
<feature type="signal peptide" evidence="2">
    <location>
        <begin position="1"/>
        <end position="23"/>
    </location>
</feature>
<organism evidence="3 4">
    <name type="scientific">Cypionkella sinensis</name>
    <dbReference type="NCBI Taxonomy" id="1756043"/>
    <lineage>
        <taxon>Bacteria</taxon>
        <taxon>Pseudomonadati</taxon>
        <taxon>Pseudomonadota</taxon>
        <taxon>Alphaproteobacteria</taxon>
        <taxon>Rhodobacterales</taxon>
        <taxon>Paracoccaceae</taxon>
        <taxon>Cypionkella</taxon>
    </lineage>
</organism>
<keyword evidence="4" id="KW-1185">Reference proteome</keyword>
<dbReference type="PROSITE" id="PS00306">
    <property type="entry name" value="CASEIN_ALPHA_BETA"/>
    <property type="match status" value="1"/>
</dbReference>
<proteinExistence type="predicted"/>
<evidence type="ECO:0000313" key="3">
    <source>
        <dbReference type="EMBL" id="MFC3180010.1"/>
    </source>
</evidence>